<dbReference type="PRINTS" id="PR00935">
    <property type="entry name" value="BAND41"/>
</dbReference>
<dbReference type="InterPro" id="IPR019747">
    <property type="entry name" value="FERM_CS"/>
</dbReference>
<feature type="compositionally biased region" description="Low complexity" evidence="6">
    <location>
        <begin position="20"/>
        <end position="32"/>
    </location>
</feature>
<feature type="compositionally biased region" description="Basic and acidic residues" evidence="6">
    <location>
        <begin position="523"/>
        <end position="536"/>
    </location>
</feature>
<evidence type="ECO:0000256" key="2">
    <source>
        <dbReference type="ARBA" id="ARBA00022490"/>
    </source>
</evidence>
<proteinExistence type="predicted"/>
<dbReference type="PROSITE" id="PS50057">
    <property type="entry name" value="FERM_3"/>
    <property type="match status" value="1"/>
</dbReference>
<reference evidence="8" key="1">
    <citation type="submission" date="2020-08" db="EMBL/GenBank/DDBJ databases">
        <authorList>
            <person name="Shumante A."/>
            <person name="Zimin A.V."/>
            <person name="Puiu D."/>
            <person name="Salzberg S.L."/>
        </authorList>
    </citation>
    <scope>NUCLEOTIDE SEQUENCE</scope>
    <source>
        <strain evidence="8">WC2-LM</strain>
        <tissue evidence="8">Liver</tissue>
    </source>
</reference>
<dbReference type="CDD" id="cd13184">
    <property type="entry name" value="FERM_C_4_1_family"/>
    <property type="match status" value="1"/>
</dbReference>
<protein>
    <submittedName>
        <fullName evidence="8">Band 4.1 protein 3</fullName>
    </submittedName>
</protein>
<dbReference type="InterPro" id="IPR030691">
    <property type="entry name" value="Band4.1-L3_FERM_F1"/>
</dbReference>
<dbReference type="Pfam" id="PF09380">
    <property type="entry name" value="FERM_C"/>
    <property type="match status" value="1"/>
</dbReference>
<keyword evidence="2" id="KW-0963">Cytoplasm</keyword>
<dbReference type="CDD" id="cd14473">
    <property type="entry name" value="FERM_B-lobe"/>
    <property type="match status" value="1"/>
</dbReference>
<gene>
    <name evidence="8" type="ORF">GHT09_000403</name>
</gene>
<dbReference type="InterPro" id="IPR000798">
    <property type="entry name" value="Ez/rad/moesin-like"/>
</dbReference>
<dbReference type="Pfam" id="PF04382">
    <property type="entry name" value="SAB"/>
    <property type="match status" value="1"/>
</dbReference>
<dbReference type="Pfam" id="PF08736">
    <property type="entry name" value="FA"/>
    <property type="match status" value="1"/>
</dbReference>
<dbReference type="CDD" id="cd17203">
    <property type="entry name" value="FERM_F1_EPB41L3"/>
    <property type="match status" value="1"/>
</dbReference>
<dbReference type="FunFam" id="3.10.20.90:FF:000002">
    <property type="entry name" value="Erythrocyte protein band 4.1-like 3"/>
    <property type="match status" value="1"/>
</dbReference>
<dbReference type="InterPro" id="IPR019748">
    <property type="entry name" value="FERM_central"/>
</dbReference>
<dbReference type="GO" id="GO:0030866">
    <property type="term" value="P:cortical actin cytoskeleton organization"/>
    <property type="evidence" value="ECO:0007669"/>
    <property type="project" value="InterPro"/>
</dbReference>
<dbReference type="PANTHER" id="PTHR23280">
    <property type="entry name" value="4.1 G PROTEIN"/>
    <property type="match status" value="1"/>
</dbReference>
<dbReference type="InterPro" id="IPR018979">
    <property type="entry name" value="FERM_N"/>
</dbReference>
<evidence type="ECO:0000256" key="6">
    <source>
        <dbReference type="SAM" id="MobiDB-lite"/>
    </source>
</evidence>
<feature type="compositionally biased region" description="Basic and acidic residues" evidence="6">
    <location>
        <begin position="677"/>
        <end position="699"/>
    </location>
</feature>
<dbReference type="InterPro" id="IPR008379">
    <property type="entry name" value="Band_4.1_C"/>
</dbReference>
<dbReference type="GO" id="GO:0005198">
    <property type="term" value="F:structural molecule activity"/>
    <property type="evidence" value="ECO:0007669"/>
    <property type="project" value="InterPro"/>
</dbReference>
<name>A0A834V9G1_MARMO</name>
<dbReference type="PROSITE" id="PS00661">
    <property type="entry name" value="FERM_2"/>
    <property type="match status" value="1"/>
</dbReference>
<keyword evidence="4" id="KW-0009">Actin-binding</keyword>
<comment type="caution">
    <text evidence="8">The sequence shown here is derived from an EMBL/GenBank/DDBJ whole genome shotgun (WGS) entry which is preliminary data.</text>
</comment>
<dbReference type="SUPFAM" id="SSF47031">
    <property type="entry name" value="Second domain of FERM"/>
    <property type="match status" value="1"/>
</dbReference>
<dbReference type="FunFam" id="2.30.29.30:FF:000001">
    <property type="entry name" value="Erythrocyte membrane protein band 4.1"/>
    <property type="match status" value="1"/>
</dbReference>
<feature type="region of interest" description="Disordered" evidence="6">
    <location>
        <begin position="602"/>
        <end position="635"/>
    </location>
</feature>
<dbReference type="Proteomes" id="UP000662637">
    <property type="component" value="Unassembled WGS sequence"/>
</dbReference>
<dbReference type="PRINTS" id="PR00661">
    <property type="entry name" value="ERMFAMILY"/>
</dbReference>
<dbReference type="PROSITE" id="PS00660">
    <property type="entry name" value="FERM_1"/>
    <property type="match status" value="1"/>
</dbReference>
<dbReference type="InterPro" id="IPR014352">
    <property type="entry name" value="FERM/acyl-CoA-bd_prot_sf"/>
</dbReference>
<dbReference type="Pfam" id="PF00373">
    <property type="entry name" value="FERM_M"/>
    <property type="match status" value="1"/>
</dbReference>
<dbReference type="GO" id="GO:0003779">
    <property type="term" value="F:actin binding"/>
    <property type="evidence" value="ECO:0007669"/>
    <property type="project" value="UniProtKB-KW"/>
</dbReference>
<feature type="region of interest" description="Disordered" evidence="6">
    <location>
        <begin position="487"/>
        <end position="552"/>
    </location>
</feature>
<dbReference type="Pfam" id="PF09379">
    <property type="entry name" value="FERM_N"/>
    <property type="match status" value="1"/>
</dbReference>
<dbReference type="PIRSF" id="PIRSF002304">
    <property type="entry name" value="Membrane_skeletal_4_1"/>
    <property type="match status" value="1"/>
</dbReference>
<sequence length="841" mass="93797">MTTESGSDSESKADQETEPQEAAGAQGQAGAQPGPPEPPSGSGSGSLEEPPALEQFEAAAAHSTPVRREVTDKEQEFAAAAAKQLEYQQFEEDKLSQKSYSSKLSRSPLKIVKKPKSMQCKVILLDGSEYSCDVEKRSRGQVLFDKVCEHLNLLEKDYFGLTYRDAENQKNWLDPAKEIKKQIRSGAWQFSFNVKFYPPDPAQLSEDITRYYLCLQLRDDIVSGRLPCSFVTLALLGSYTVQSELGDYDPDECGNDYISEFRFAPNHTKELEDKVIELHKSHRGMTPAEAEMHFLENAKKLSMYGVDLHHAKDSEGVEIMLGVCASGLLIYRDRLRINRFAWPKVLKISYKRNNFYIKIRPGEFEQFESTIGFKLPNHRAAKRLWKVCVEHHTFFRLLLPEAPPKKFLTLGSKFRYSGRTQAQTRRASALIDRPAPYFERSSSKRYTMSRSLDGASVNENHEIYMKDSMSAAEVGTGQYATTKGISQTNLITTVTPEKKAEEERDEEDERRKKAEEATPVSAIRHEGKTDSERTDTAADGETTATEELDKTQDELMKHQTNISELKRTFLETSTDTAVTNEWEKRLSTSPVRLAARQEDAPMIEPLVPEEKVETKIESSETETETTPQPLSTEKVVQETVLVEERRVMNVHASGDASYTAGEDADAPAQPIPTEAVSVKEKEGSAVTEGSKEERQEESAKAGSEQEETARASQEQEEEQGAATQVSETSEQKPHFESSTVKMETISYGSVPTGGVKLEVSTKEVPVVHTETKTITYESSQVDPGADLEPGVLMSAQTITSETTSTTTTTHITKTVKGGISETRIEKRIVITGDADIDHDQE</sequence>
<dbReference type="InterPro" id="IPR018980">
    <property type="entry name" value="FERM_PH-like_C"/>
</dbReference>
<dbReference type="FunFam" id="1.20.80.10:FF:000001">
    <property type="entry name" value="Erythrocyte membrane protein band 4.1"/>
    <property type="match status" value="1"/>
</dbReference>
<accession>A0A834V9G1</accession>
<dbReference type="PANTHER" id="PTHR23280:SF20">
    <property type="entry name" value="BAND 4.1-LIKE PROTEIN 3"/>
    <property type="match status" value="1"/>
</dbReference>
<dbReference type="EMBL" id="WJEC01000013">
    <property type="protein sequence ID" value="KAF7487125.1"/>
    <property type="molecule type" value="Genomic_DNA"/>
</dbReference>
<evidence type="ECO:0000313" key="9">
    <source>
        <dbReference type="Proteomes" id="UP000662637"/>
    </source>
</evidence>
<keyword evidence="5" id="KW-0206">Cytoskeleton</keyword>
<dbReference type="SUPFAM" id="SSF50729">
    <property type="entry name" value="PH domain-like"/>
    <property type="match status" value="1"/>
</dbReference>
<dbReference type="InterPro" id="IPR000299">
    <property type="entry name" value="FERM_domain"/>
</dbReference>
<organism evidence="8 9">
    <name type="scientific">Marmota monax</name>
    <name type="common">Woodchuck</name>
    <dbReference type="NCBI Taxonomy" id="9995"/>
    <lineage>
        <taxon>Eukaryota</taxon>
        <taxon>Metazoa</taxon>
        <taxon>Chordata</taxon>
        <taxon>Craniata</taxon>
        <taxon>Vertebrata</taxon>
        <taxon>Euteleostomi</taxon>
        <taxon>Mammalia</taxon>
        <taxon>Eutheria</taxon>
        <taxon>Euarchontoglires</taxon>
        <taxon>Glires</taxon>
        <taxon>Rodentia</taxon>
        <taxon>Sciuromorpha</taxon>
        <taxon>Sciuridae</taxon>
        <taxon>Xerinae</taxon>
        <taxon>Marmotini</taxon>
        <taxon>Marmota</taxon>
    </lineage>
</organism>
<dbReference type="InterPro" id="IPR007477">
    <property type="entry name" value="SAB_dom"/>
</dbReference>
<feature type="region of interest" description="Disordered" evidence="6">
    <location>
        <begin position="1"/>
        <end position="74"/>
    </location>
</feature>
<dbReference type="GO" id="GO:0005886">
    <property type="term" value="C:plasma membrane"/>
    <property type="evidence" value="ECO:0007669"/>
    <property type="project" value="TreeGrafter"/>
</dbReference>
<evidence type="ECO:0000259" key="7">
    <source>
        <dbReference type="PROSITE" id="PS50057"/>
    </source>
</evidence>
<dbReference type="Gene3D" id="3.10.20.90">
    <property type="entry name" value="Phosphatidylinositol 3-kinase Catalytic Subunit, Chain A, domain 1"/>
    <property type="match status" value="1"/>
</dbReference>
<dbReference type="InterPro" id="IPR011993">
    <property type="entry name" value="PH-like_dom_sf"/>
</dbReference>
<evidence type="ECO:0000256" key="3">
    <source>
        <dbReference type="ARBA" id="ARBA00022553"/>
    </source>
</evidence>
<dbReference type="InterPro" id="IPR035963">
    <property type="entry name" value="FERM_2"/>
</dbReference>
<dbReference type="GO" id="GO:0031032">
    <property type="term" value="P:actomyosin structure organization"/>
    <property type="evidence" value="ECO:0007669"/>
    <property type="project" value="TreeGrafter"/>
</dbReference>
<evidence type="ECO:0000256" key="4">
    <source>
        <dbReference type="ARBA" id="ARBA00023203"/>
    </source>
</evidence>
<dbReference type="InterPro" id="IPR029071">
    <property type="entry name" value="Ubiquitin-like_domsf"/>
</dbReference>
<evidence type="ECO:0000256" key="1">
    <source>
        <dbReference type="ARBA" id="ARBA00004245"/>
    </source>
</evidence>
<feature type="domain" description="FERM" evidence="7">
    <location>
        <begin position="118"/>
        <end position="399"/>
    </location>
</feature>
<dbReference type="Pfam" id="PF05902">
    <property type="entry name" value="4_1_CTD"/>
    <property type="match status" value="1"/>
</dbReference>
<dbReference type="AlphaFoldDB" id="A0A834V9G1"/>
<dbReference type="SUPFAM" id="SSF54236">
    <property type="entry name" value="Ubiquitin-like"/>
    <property type="match status" value="1"/>
</dbReference>
<dbReference type="InterPro" id="IPR019749">
    <property type="entry name" value="Band_41_domain"/>
</dbReference>
<feature type="region of interest" description="Disordered" evidence="6">
    <location>
        <begin position="652"/>
        <end position="740"/>
    </location>
</feature>
<keyword evidence="3" id="KW-0597">Phosphoprotein</keyword>
<dbReference type="Gene3D" id="1.20.80.10">
    <property type="match status" value="1"/>
</dbReference>
<evidence type="ECO:0000256" key="5">
    <source>
        <dbReference type="ARBA" id="ARBA00023212"/>
    </source>
</evidence>
<dbReference type="SMART" id="SM01195">
    <property type="entry name" value="FA"/>
    <property type="match status" value="1"/>
</dbReference>
<dbReference type="SMART" id="SM00295">
    <property type="entry name" value="B41"/>
    <property type="match status" value="1"/>
</dbReference>
<dbReference type="InterPro" id="IPR014847">
    <property type="entry name" value="FA"/>
</dbReference>
<feature type="compositionally biased region" description="Basic and acidic residues" evidence="6">
    <location>
        <begin position="608"/>
        <end position="618"/>
    </location>
</feature>
<dbReference type="GO" id="GO:0005856">
    <property type="term" value="C:cytoskeleton"/>
    <property type="evidence" value="ECO:0007669"/>
    <property type="project" value="UniProtKB-SubCell"/>
</dbReference>
<dbReference type="Gene3D" id="2.30.29.30">
    <property type="entry name" value="Pleckstrin-homology domain (PH domain)/Phosphotyrosine-binding domain (PTB)"/>
    <property type="match status" value="1"/>
</dbReference>
<dbReference type="SMART" id="SM01196">
    <property type="entry name" value="FERM_C"/>
    <property type="match status" value="1"/>
</dbReference>
<comment type="subcellular location">
    <subcellularLocation>
        <location evidence="1">Cytoplasm</location>
        <location evidence="1">Cytoskeleton</location>
    </subcellularLocation>
</comment>
<evidence type="ECO:0000313" key="8">
    <source>
        <dbReference type="EMBL" id="KAF7487125.1"/>
    </source>
</evidence>